<feature type="transmembrane region" description="Helical" evidence="1">
    <location>
        <begin position="9"/>
        <end position="27"/>
    </location>
</feature>
<dbReference type="EMBL" id="JASJUT010000004">
    <property type="protein sequence ID" value="MDK2595725.1"/>
    <property type="molecule type" value="Genomic_DNA"/>
</dbReference>
<dbReference type="RefSeq" id="WP_284137338.1">
    <property type="nucleotide sequence ID" value="NZ_JASJUT010000004.1"/>
</dbReference>
<accession>A0ABT7EL10</accession>
<evidence type="ECO:0000313" key="2">
    <source>
        <dbReference type="EMBL" id="MDK2595725.1"/>
    </source>
</evidence>
<sequence length="182" mass="20228">MEIKTIRNYLMATAIACQIALLIWESLNGGVVTHHFLAREDMPGLSNWWGLVILPFLVWITAYSIEKRSQHLTDKQARADYHKAAYISFLAMLLISIAQSTIFSLGYSTAALSILMAITFISLFVPLYRIEAIVGYVLGGAYFTGPMIPFVGVVIFVVVSVFAHFCIKPLILRLKAPKTAAE</sequence>
<evidence type="ECO:0008006" key="4">
    <source>
        <dbReference type="Google" id="ProtNLM"/>
    </source>
</evidence>
<keyword evidence="3" id="KW-1185">Reference proteome</keyword>
<feature type="transmembrane region" description="Helical" evidence="1">
    <location>
        <begin position="47"/>
        <end position="65"/>
    </location>
</feature>
<gene>
    <name evidence="2" type="ORF">QNM18_11765</name>
</gene>
<feature type="transmembrane region" description="Helical" evidence="1">
    <location>
        <begin position="140"/>
        <end position="165"/>
    </location>
</feature>
<dbReference type="Proteomes" id="UP001231915">
    <property type="component" value="Unassembled WGS sequence"/>
</dbReference>
<reference evidence="2 3" key="1">
    <citation type="submission" date="2023-05" db="EMBL/GenBank/DDBJ databases">
        <title>Pseudoalteromonas ardens sp. nov., Pseudoalteromonas obscura sp. nov., and Pseudoalteromonas umbrosa sp. nov., isolated from the coral Montipora capitata.</title>
        <authorList>
            <person name="Thomas E.M."/>
            <person name="Smith E.M."/>
            <person name="Papke E."/>
            <person name="Shlafstein M.D."/>
            <person name="Oline D.K."/>
            <person name="Videau P."/>
            <person name="Saw J.H."/>
            <person name="Strangman W.K."/>
            <person name="Ushijima B."/>
        </authorList>
    </citation>
    <scope>NUCLEOTIDE SEQUENCE [LARGE SCALE GENOMIC DNA]</scope>
    <source>
        <strain evidence="2 3">P94</strain>
    </source>
</reference>
<name>A0ABT7EL10_9GAMM</name>
<feature type="transmembrane region" description="Helical" evidence="1">
    <location>
        <begin position="85"/>
        <end position="103"/>
    </location>
</feature>
<organism evidence="2 3">
    <name type="scientific">Pseudoalteromonas obscura</name>
    <dbReference type="NCBI Taxonomy" id="3048491"/>
    <lineage>
        <taxon>Bacteria</taxon>
        <taxon>Pseudomonadati</taxon>
        <taxon>Pseudomonadota</taxon>
        <taxon>Gammaproteobacteria</taxon>
        <taxon>Alteromonadales</taxon>
        <taxon>Pseudoalteromonadaceae</taxon>
        <taxon>Pseudoalteromonas</taxon>
    </lineage>
</organism>
<feature type="transmembrane region" description="Helical" evidence="1">
    <location>
        <begin position="109"/>
        <end position="128"/>
    </location>
</feature>
<evidence type="ECO:0000313" key="3">
    <source>
        <dbReference type="Proteomes" id="UP001231915"/>
    </source>
</evidence>
<keyword evidence="1" id="KW-0472">Membrane</keyword>
<protein>
    <recommendedName>
        <fullName evidence="4">Tripartite tricarboxylate transporter TctB family protein</fullName>
    </recommendedName>
</protein>
<keyword evidence="1" id="KW-0812">Transmembrane</keyword>
<proteinExistence type="predicted"/>
<keyword evidence="1" id="KW-1133">Transmembrane helix</keyword>
<comment type="caution">
    <text evidence="2">The sequence shown here is derived from an EMBL/GenBank/DDBJ whole genome shotgun (WGS) entry which is preliminary data.</text>
</comment>
<evidence type="ECO:0000256" key="1">
    <source>
        <dbReference type="SAM" id="Phobius"/>
    </source>
</evidence>